<keyword evidence="3" id="KW-1185">Reference proteome</keyword>
<evidence type="ECO:0000256" key="1">
    <source>
        <dbReference type="SAM" id="MobiDB-lite"/>
    </source>
</evidence>
<comment type="caution">
    <text evidence="2">The sequence shown here is derived from an EMBL/GenBank/DDBJ whole genome shotgun (WGS) entry which is preliminary data.</text>
</comment>
<sequence length="67" mass="7497">MGFISSEKKCQLEHSQWALTKTKNDMTDKYISDFVVECSSDPYKSLESSSSSEMVDDTSSSSHLPLL</sequence>
<evidence type="ECO:0000313" key="2">
    <source>
        <dbReference type="EMBL" id="KAJ9538870.1"/>
    </source>
</evidence>
<protein>
    <submittedName>
        <fullName evidence="2">Uncharacterized protein</fullName>
    </submittedName>
</protein>
<dbReference type="EMBL" id="JARYMX010000008">
    <property type="protein sequence ID" value="KAJ9538870.1"/>
    <property type="molecule type" value="Genomic_DNA"/>
</dbReference>
<proteinExistence type="predicted"/>
<organism evidence="2 3">
    <name type="scientific">Centaurea solstitialis</name>
    <name type="common">yellow star-thistle</name>
    <dbReference type="NCBI Taxonomy" id="347529"/>
    <lineage>
        <taxon>Eukaryota</taxon>
        <taxon>Viridiplantae</taxon>
        <taxon>Streptophyta</taxon>
        <taxon>Embryophyta</taxon>
        <taxon>Tracheophyta</taxon>
        <taxon>Spermatophyta</taxon>
        <taxon>Magnoliopsida</taxon>
        <taxon>eudicotyledons</taxon>
        <taxon>Gunneridae</taxon>
        <taxon>Pentapetalae</taxon>
        <taxon>asterids</taxon>
        <taxon>campanulids</taxon>
        <taxon>Asterales</taxon>
        <taxon>Asteraceae</taxon>
        <taxon>Carduoideae</taxon>
        <taxon>Cardueae</taxon>
        <taxon>Centaureinae</taxon>
        <taxon>Centaurea</taxon>
    </lineage>
</organism>
<accession>A0AA38SMG4</accession>
<name>A0AA38SMG4_9ASTR</name>
<feature type="region of interest" description="Disordered" evidence="1">
    <location>
        <begin position="42"/>
        <end position="67"/>
    </location>
</feature>
<dbReference type="AlphaFoldDB" id="A0AA38SMG4"/>
<dbReference type="Proteomes" id="UP001172457">
    <property type="component" value="Chromosome 8"/>
</dbReference>
<gene>
    <name evidence="2" type="ORF">OSB04_031603</name>
</gene>
<evidence type="ECO:0000313" key="3">
    <source>
        <dbReference type="Proteomes" id="UP001172457"/>
    </source>
</evidence>
<reference evidence="2" key="1">
    <citation type="submission" date="2023-03" db="EMBL/GenBank/DDBJ databases">
        <title>Chromosome-scale reference genome and RAD-based genetic map of yellow starthistle (Centaurea solstitialis) reveal putative structural variation and QTLs associated with invader traits.</title>
        <authorList>
            <person name="Reatini B."/>
            <person name="Cang F.A."/>
            <person name="Jiang Q."/>
            <person name="Mckibben M.T.W."/>
            <person name="Barker M.S."/>
            <person name="Rieseberg L.H."/>
            <person name="Dlugosch K.M."/>
        </authorList>
    </citation>
    <scope>NUCLEOTIDE SEQUENCE</scope>
    <source>
        <strain evidence="2">CAN-66</strain>
        <tissue evidence="2">Leaf</tissue>
    </source>
</reference>